<name>A0A8J4BSI3_9CHLO</name>
<evidence type="ECO:0000313" key="2">
    <source>
        <dbReference type="EMBL" id="GIL66354.1"/>
    </source>
</evidence>
<comment type="caution">
    <text evidence="2">The sequence shown here is derived from an EMBL/GenBank/DDBJ whole genome shotgun (WGS) entry which is preliminary data.</text>
</comment>
<dbReference type="Pfam" id="PF00098">
    <property type="entry name" value="zf-CCHC"/>
    <property type="match status" value="1"/>
</dbReference>
<protein>
    <recommendedName>
        <fullName evidence="1">CCHC-type domain-containing protein</fullName>
    </recommendedName>
</protein>
<dbReference type="InterPro" id="IPR036875">
    <property type="entry name" value="Znf_CCHC_sf"/>
</dbReference>
<feature type="domain" description="CCHC-type" evidence="1">
    <location>
        <begin position="29"/>
        <end position="42"/>
    </location>
</feature>
<proteinExistence type="predicted"/>
<dbReference type="GO" id="GO:0003676">
    <property type="term" value="F:nucleic acid binding"/>
    <property type="evidence" value="ECO:0007669"/>
    <property type="project" value="InterPro"/>
</dbReference>
<dbReference type="AlphaFoldDB" id="A0A8J4BSI3"/>
<sequence>MCRTHTTTTGIHWSSRGGSTGVVNKAALKCFYCGEAGHLKKEYKKFLAKKDEVVRGRQRAVMVVAVAASRLVIRVPSTNILSGVWQWGEAAGLVSGLRGDPSCGA</sequence>
<dbReference type="EMBL" id="BNCO01000084">
    <property type="protein sequence ID" value="GIL66354.1"/>
    <property type="molecule type" value="Genomic_DNA"/>
</dbReference>
<gene>
    <name evidence="2" type="ORF">Vafri_19848</name>
</gene>
<evidence type="ECO:0000259" key="1">
    <source>
        <dbReference type="Pfam" id="PF00098"/>
    </source>
</evidence>
<dbReference type="SUPFAM" id="SSF57756">
    <property type="entry name" value="Retrovirus zinc finger-like domains"/>
    <property type="match status" value="1"/>
</dbReference>
<evidence type="ECO:0000313" key="3">
    <source>
        <dbReference type="Proteomes" id="UP000747399"/>
    </source>
</evidence>
<dbReference type="GO" id="GO:0008270">
    <property type="term" value="F:zinc ion binding"/>
    <property type="evidence" value="ECO:0007669"/>
    <property type="project" value="InterPro"/>
</dbReference>
<reference evidence="2" key="1">
    <citation type="journal article" date="2021" name="Proc. Natl. Acad. Sci. U.S.A.">
        <title>Three genomes in the algal genus Volvox reveal the fate of a haploid sex-determining region after a transition to homothallism.</title>
        <authorList>
            <person name="Yamamoto K."/>
            <person name="Hamaji T."/>
            <person name="Kawai-Toyooka H."/>
            <person name="Matsuzaki R."/>
            <person name="Takahashi F."/>
            <person name="Nishimura Y."/>
            <person name="Kawachi M."/>
            <person name="Noguchi H."/>
            <person name="Minakuchi Y."/>
            <person name="Umen J.G."/>
            <person name="Toyoda A."/>
            <person name="Nozaki H."/>
        </authorList>
    </citation>
    <scope>NUCLEOTIDE SEQUENCE</scope>
    <source>
        <strain evidence="2">NIES-3780</strain>
    </source>
</reference>
<dbReference type="Proteomes" id="UP000747399">
    <property type="component" value="Unassembled WGS sequence"/>
</dbReference>
<keyword evidence="3" id="KW-1185">Reference proteome</keyword>
<organism evidence="2 3">
    <name type="scientific">Volvox africanus</name>
    <dbReference type="NCBI Taxonomy" id="51714"/>
    <lineage>
        <taxon>Eukaryota</taxon>
        <taxon>Viridiplantae</taxon>
        <taxon>Chlorophyta</taxon>
        <taxon>core chlorophytes</taxon>
        <taxon>Chlorophyceae</taxon>
        <taxon>CS clade</taxon>
        <taxon>Chlamydomonadales</taxon>
        <taxon>Volvocaceae</taxon>
        <taxon>Volvox</taxon>
    </lineage>
</organism>
<dbReference type="InterPro" id="IPR001878">
    <property type="entry name" value="Znf_CCHC"/>
</dbReference>
<accession>A0A8J4BSI3</accession>